<sequence length="66" mass="6814">MPAGGVGEELTAARLESLSLARVRAGLRGDRAPRHDAGLAALGDVPARWHAALAAMSARRETLLVG</sequence>
<protein>
    <submittedName>
        <fullName evidence="1">Uncharacterized protein</fullName>
    </submittedName>
</protein>
<dbReference type="Proteomes" id="UP000189777">
    <property type="component" value="Unassembled WGS sequence"/>
</dbReference>
<accession>A0A1T5ILC0</accession>
<gene>
    <name evidence="1" type="ORF">SAMN04324258_0660</name>
</gene>
<evidence type="ECO:0000313" key="2">
    <source>
        <dbReference type="Proteomes" id="UP000189777"/>
    </source>
</evidence>
<evidence type="ECO:0000313" key="1">
    <source>
        <dbReference type="EMBL" id="SKC39947.1"/>
    </source>
</evidence>
<name>A0A1T5ILC0_9MICO</name>
<dbReference type="EMBL" id="FUZQ01000001">
    <property type="protein sequence ID" value="SKC39947.1"/>
    <property type="molecule type" value="Genomic_DNA"/>
</dbReference>
<proteinExistence type="predicted"/>
<reference evidence="1 2" key="1">
    <citation type="submission" date="2017-02" db="EMBL/GenBank/DDBJ databases">
        <authorList>
            <person name="Peterson S.W."/>
        </authorList>
    </citation>
    <scope>NUCLEOTIDE SEQUENCE [LARGE SCALE GENOMIC DNA]</scope>
    <source>
        <strain evidence="1 2">DSM 21481</strain>
    </source>
</reference>
<keyword evidence="2" id="KW-1185">Reference proteome</keyword>
<dbReference type="RefSeq" id="WP_079570876.1">
    <property type="nucleotide sequence ID" value="NZ_FUZQ01000001.1"/>
</dbReference>
<organism evidence="1 2">
    <name type="scientific">Krasilnikoviella flava</name>
    <dbReference type="NCBI Taxonomy" id="526729"/>
    <lineage>
        <taxon>Bacteria</taxon>
        <taxon>Bacillati</taxon>
        <taxon>Actinomycetota</taxon>
        <taxon>Actinomycetes</taxon>
        <taxon>Micrococcales</taxon>
        <taxon>Promicromonosporaceae</taxon>
        <taxon>Krasilnikoviella</taxon>
    </lineage>
</organism>
<dbReference type="AlphaFoldDB" id="A0A1T5ILC0"/>